<evidence type="ECO:0000256" key="1">
    <source>
        <dbReference type="SAM" id="MobiDB-lite"/>
    </source>
</evidence>
<sequence length="424" mass="43080">MRPFVLTALSVGVVAAATDSHGSCRSLVRSLQKTGDVELALMCRSRLHPQECSGMLATLGDRPWAPANQDRMCENYADTLVQNRVLVSDGMFPCILYPCISKVSEAGEKGYDALNKGIDVILTNRTTALDASIKMKKLGGEQSNVTMPLPPAPELPPSPAVVATPAVLASIPAQLKALPPSVLQGLGDTSVAGMKTLFAHSIYGDGESGTDAPAGKAPATAVVAAATEAPATTEAVSATEAPATTVAVSVTDAPATDAPATTEAVTATEAPATSVAVSATEAPATTVAVSATEAPATSVAVTATEAPATTVAVSATDSPATTEAVTVTEATATTVAVSATEAPASEVAPVQKWQQRDGIEASFIQRFSFSPTALGVAAMAGASFFVVRAQRAVSGRQTLGHTLLNQGDDGQTRDMELGPVRPLE</sequence>
<feature type="compositionally biased region" description="Polar residues" evidence="1">
    <location>
        <begin position="400"/>
        <end position="409"/>
    </location>
</feature>
<evidence type="ECO:0000256" key="2">
    <source>
        <dbReference type="SAM" id="SignalP"/>
    </source>
</evidence>
<accession>A0A813LJD7</accession>
<gene>
    <name evidence="3" type="ORF">PGLA2088_LOCUS46495</name>
</gene>
<name>A0A813LJD7_POLGL</name>
<organism evidence="3 4">
    <name type="scientific">Polarella glacialis</name>
    <name type="common">Dinoflagellate</name>
    <dbReference type="NCBI Taxonomy" id="89957"/>
    <lineage>
        <taxon>Eukaryota</taxon>
        <taxon>Sar</taxon>
        <taxon>Alveolata</taxon>
        <taxon>Dinophyceae</taxon>
        <taxon>Suessiales</taxon>
        <taxon>Suessiaceae</taxon>
        <taxon>Polarella</taxon>
    </lineage>
</organism>
<evidence type="ECO:0000313" key="3">
    <source>
        <dbReference type="EMBL" id="CAE8732659.1"/>
    </source>
</evidence>
<proteinExistence type="predicted"/>
<dbReference type="AlphaFoldDB" id="A0A813LJD7"/>
<reference evidence="3" key="1">
    <citation type="submission" date="2021-02" db="EMBL/GenBank/DDBJ databases">
        <authorList>
            <person name="Dougan E. K."/>
            <person name="Rhodes N."/>
            <person name="Thang M."/>
            <person name="Chan C."/>
        </authorList>
    </citation>
    <scope>NUCLEOTIDE SEQUENCE</scope>
</reference>
<keyword evidence="2" id="KW-0732">Signal</keyword>
<comment type="caution">
    <text evidence="3">The sequence shown here is derived from an EMBL/GenBank/DDBJ whole genome shotgun (WGS) entry which is preliminary data.</text>
</comment>
<dbReference type="Proteomes" id="UP000626109">
    <property type="component" value="Unassembled WGS sequence"/>
</dbReference>
<evidence type="ECO:0000313" key="4">
    <source>
        <dbReference type="Proteomes" id="UP000626109"/>
    </source>
</evidence>
<feature type="signal peptide" evidence="2">
    <location>
        <begin position="1"/>
        <end position="16"/>
    </location>
</feature>
<feature type="region of interest" description="Disordered" evidence="1">
    <location>
        <begin position="400"/>
        <end position="424"/>
    </location>
</feature>
<dbReference type="EMBL" id="CAJNNW010036201">
    <property type="protein sequence ID" value="CAE8732659.1"/>
    <property type="molecule type" value="Genomic_DNA"/>
</dbReference>
<protein>
    <submittedName>
        <fullName evidence="3">Uncharacterized protein</fullName>
    </submittedName>
</protein>
<feature type="chain" id="PRO_5032878156" evidence="2">
    <location>
        <begin position="17"/>
        <end position="424"/>
    </location>
</feature>